<evidence type="ECO:0000313" key="2">
    <source>
        <dbReference type="EMBL" id="KAL1252693.1"/>
    </source>
</evidence>
<gene>
    <name evidence="2" type="ORF">QQF64_017386</name>
</gene>
<organism evidence="2 3">
    <name type="scientific">Cirrhinus molitorella</name>
    <name type="common">mud carp</name>
    <dbReference type="NCBI Taxonomy" id="172907"/>
    <lineage>
        <taxon>Eukaryota</taxon>
        <taxon>Metazoa</taxon>
        <taxon>Chordata</taxon>
        <taxon>Craniata</taxon>
        <taxon>Vertebrata</taxon>
        <taxon>Euteleostomi</taxon>
        <taxon>Actinopterygii</taxon>
        <taxon>Neopterygii</taxon>
        <taxon>Teleostei</taxon>
        <taxon>Ostariophysi</taxon>
        <taxon>Cypriniformes</taxon>
        <taxon>Cyprinidae</taxon>
        <taxon>Labeoninae</taxon>
        <taxon>Labeonini</taxon>
        <taxon>Cirrhinus</taxon>
    </lineage>
</organism>
<reference evidence="2 3" key="1">
    <citation type="submission" date="2023-09" db="EMBL/GenBank/DDBJ databases">
        <authorList>
            <person name="Wang M."/>
        </authorList>
    </citation>
    <scope>NUCLEOTIDE SEQUENCE [LARGE SCALE GENOMIC DNA]</scope>
    <source>
        <strain evidence="2">GT-2023</strain>
        <tissue evidence="2">Liver</tissue>
    </source>
</reference>
<dbReference type="Proteomes" id="UP001558613">
    <property type="component" value="Unassembled WGS sequence"/>
</dbReference>
<keyword evidence="1" id="KW-0175">Coiled coil</keyword>
<protein>
    <submittedName>
        <fullName evidence="2">Uncharacterized protein</fullName>
    </submittedName>
</protein>
<evidence type="ECO:0000313" key="3">
    <source>
        <dbReference type="Proteomes" id="UP001558613"/>
    </source>
</evidence>
<accession>A0ABR3LMJ5</accession>
<sequence>MLTQQAMGWNRKKTENLHKVLAHRYIKISERAKLEAASFSEFQKKNHVAEQTVQQWVVTELVSTPGNTEDLRAEIESITVSLLCKKQDLYRQHDSNQIRQRKRKKIRDLKKKLREKILQYNSAEEDKIDEEMACSLTEDYILPWERLGDAVIASVLFYAVVCWEGSAKRDTGRLHKLVRKAGSVVRHRTGGLIISVGIK</sequence>
<keyword evidence="3" id="KW-1185">Reference proteome</keyword>
<feature type="coiled-coil region" evidence="1">
    <location>
        <begin position="99"/>
        <end position="126"/>
    </location>
</feature>
<name>A0ABR3LMJ5_9TELE</name>
<comment type="caution">
    <text evidence="2">The sequence shown here is derived from an EMBL/GenBank/DDBJ whole genome shotgun (WGS) entry which is preliminary data.</text>
</comment>
<proteinExistence type="predicted"/>
<dbReference type="EMBL" id="JAYMGO010000021">
    <property type="protein sequence ID" value="KAL1252693.1"/>
    <property type="molecule type" value="Genomic_DNA"/>
</dbReference>
<evidence type="ECO:0000256" key="1">
    <source>
        <dbReference type="SAM" id="Coils"/>
    </source>
</evidence>